<evidence type="ECO:0000313" key="9">
    <source>
        <dbReference type="Proteomes" id="UP001497525"/>
    </source>
</evidence>
<dbReference type="PANTHER" id="PTHR46078:SF2">
    <property type="entry name" value="FORK-HEAD DOMAIN-CONTAINING PROTEIN"/>
    <property type="match status" value="1"/>
</dbReference>
<feature type="compositionally biased region" description="Low complexity" evidence="6">
    <location>
        <begin position="563"/>
        <end position="576"/>
    </location>
</feature>
<dbReference type="PRINTS" id="PR00053">
    <property type="entry name" value="FORKHEAD"/>
</dbReference>
<dbReference type="FunFam" id="1.10.10.10:FF:000135">
    <property type="entry name" value="forkhead box protein G1"/>
    <property type="match status" value="1"/>
</dbReference>
<evidence type="ECO:0000259" key="7">
    <source>
        <dbReference type="PROSITE" id="PS50039"/>
    </source>
</evidence>
<feature type="region of interest" description="Disordered" evidence="6">
    <location>
        <begin position="561"/>
        <end position="589"/>
    </location>
</feature>
<evidence type="ECO:0000256" key="5">
    <source>
        <dbReference type="PROSITE-ProRule" id="PRU00089"/>
    </source>
</evidence>
<feature type="domain" description="Fork-head" evidence="7">
    <location>
        <begin position="126"/>
        <end position="203"/>
    </location>
</feature>
<evidence type="ECO:0000313" key="8">
    <source>
        <dbReference type="EMBL" id="CAL5140538.1"/>
    </source>
</evidence>
<comment type="subcellular location">
    <subcellularLocation>
        <location evidence="5">Nucleus</location>
    </subcellularLocation>
</comment>
<dbReference type="InterPro" id="IPR030456">
    <property type="entry name" value="TF_fork_head_CS_2"/>
</dbReference>
<evidence type="ECO:0000256" key="2">
    <source>
        <dbReference type="ARBA" id="ARBA00023125"/>
    </source>
</evidence>
<feature type="region of interest" description="Disordered" evidence="6">
    <location>
        <begin position="1"/>
        <end position="24"/>
    </location>
</feature>
<feature type="region of interest" description="Disordered" evidence="6">
    <location>
        <begin position="1096"/>
        <end position="1127"/>
    </location>
</feature>
<comment type="caution">
    <text evidence="8">The sequence shown here is derived from an EMBL/GenBank/DDBJ whole genome shotgun (WGS) entry which is preliminary data.</text>
</comment>
<evidence type="ECO:0000256" key="6">
    <source>
        <dbReference type="SAM" id="MobiDB-lite"/>
    </source>
</evidence>
<reference evidence="8" key="1">
    <citation type="submission" date="2024-06" db="EMBL/GenBank/DDBJ databases">
        <authorList>
            <person name="Liu X."/>
            <person name="Lenzi L."/>
            <person name="Haldenby T S."/>
            <person name="Uol C."/>
        </authorList>
    </citation>
    <scope>NUCLEOTIDE SEQUENCE</scope>
</reference>
<dbReference type="InterPro" id="IPR018122">
    <property type="entry name" value="TF_fork_head_CS_1"/>
</dbReference>
<protein>
    <recommendedName>
        <fullName evidence="7">Fork-head domain-containing protein</fullName>
    </recommendedName>
</protein>
<dbReference type="SUPFAM" id="SSF46785">
    <property type="entry name" value="Winged helix' DNA-binding domain"/>
    <property type="match status" value="1"/>
</dbReference>
<dbReference type="InterPro" id="IPR001766">
    <property type="entry name" value="Fork_head_dom"/>
</dbReference>
<dbReference type="Pfam" id="PF00250">
    <property type="entry name" value="Forkhead"/>
    <property type="match status" value="1"/>
</dbReference>
<keyword evidence="1" id="KW-0805">Transcription regulation</keyword>
<dbReference type="GO" id="GO:0000978">
    <property type="term" value="F:RNA polymerase II cis-regulatory region sequence-specific DNA binding"/>
    <property type="evidence" value="ECO:0007669"/>
    <property type="project" value="TreeGrafter"/>
</dbReference>
<dbReference type="PROSITE" id="PS00657">
    <property type="entry name" value="FORK_HEAD_1"/>
    <property type="match status" value="1"/>
</dbReference>
<accession>A0AAV2TV76</accession>
<feature type="DNA-binding region" description="Fork-head" evidence="5">
    <location>
        <begin position="126"/>
        <end position="203"/>
    </location>
</feature>
<dbReference type="GO" id="GO:0005634">
    <property type="term" value="C:nucleus"/>
    <property type="evidence" value="ECO:0007669"/>
    <property type="project" value="UniProtKB-SubCell"/>
</dbReference>
<dbReference type="AlphaFoldDB" id="A0AAV2TV76"/>
<dbReference type="SMART" id="SM00339">
    <property type="entry name" value="FH"/>
    <property type="match status" value="1"/>
</dbReference>
<dbReference type="Gene3D" id="1.10.10.10">
    <property type="entry name" value="Winged helix-like DNA-binding domain superfamily/Winged helix DNA-binding domain"/>
    <property type="match status" value="1"/>
</dbReference>
<evidence type="ECO:0000256" key="3">
    <source>
        <dbReference type="ARBA" id="ARBA00023163"/>
    </source>
</evidence>
<feature type="compositionally biased region" description="Polar residues" evidence="6">
    <location>
        <begin position="1101"/>
        <end position="1115"/>
    </location>
</feature>
<gene>
    <name evidence="8" type="ORF">CDAUBV1_LOCUS15850</name>
</gene>
<keyword evidence="4 5" id="KW-0539">Nucleus</keyword>
<dbReference type="EMBL" id="CAXLJL010000734">
    <property type="protein sequence ID" value="CAL5140538.1"/>
    <property type="molecule type" value="Genomic_DNA"/>
</dbReference>
<dbReference type="GO" id="GO:0000981">
    <property type="term" value="F:DNA-binding transcription factor activity, RNA polymerase II-specific"/>
    <property type="evidence" value="ECO:0007669"/>
    <property type="project" value="TreeGrafter"/>
</dbReference>
<dbReference type="InterPro" id="IPR045912">
    <property type="entry name" value="FOXJ2/3-like"/>
</dbReference>
<dbReference type="InterPro" id="IPR036390">
    <property type="entry name" value="WH_DNA-bd_sf"/>
</dbReference>
<evidence type="ECO:0000256" key="1">
    <source>
        <dbReference type="ARBA" id="ARBA00023015"/>
    </source>
</evidence>
<organism evidence="8 9">
    <name type="scientific">Calicophoron daubneyi</name>
    <name type="common">Rumen fluke</name>
    <name type="synonym">Paramphistomum daubneyi</name>
    <dbReference type="NCBI Taxonomy" id="300641"/>
    <lineage>
        <taxon>Eukaryota</taxon>
        <taxon>Metazoa</taxon>
        <taxon>Spiralia</taxon>
        <taxon>Lophotrochozoa</taxon>
        <taxon>Platyhelminthes</taxon>
        <taxon>Trematoda</taxon>
        <taxon>Digenea</taxon>
        <taxon>Plagiorchiida</taxon>
        <taxon>Pronocephalata</taxon>
        <taxon>Paramphistomoidea</taxon>
        <taxon>Paramphistomidae</taxon>
        <taxon>Calicophoron</taxon>
    </lineage>
</organism>
<keyword evidence="2 5" id="KW-0238">DNA-binding</keyword>
<dbReference type="Proteomes" id="UP001497525">
    <property type="component" value="Unassembled WGS sequence"/>
</dbReference>
<sequence>MKGKRLSEEQTIVSGDHFSPYRRPNMEPATVEGGVCTLSSTIQPQAGKMPPLSSPLYSHPEFAKMMDPDDSLTAIDWLPNLSINMLAASLETGFNFNLDVYNTAAGAEESRIESDRSSTPYQPEGKPPYSYASLITSAIQSSPEKRMTLSEIYQWICDNFPYYCEAGGGWKNSIRHNLSLNKAFTKMPRSRDDPGKGSYWCLSNTVPQECDSTIPTAKKQIAQNEMFSRAYPSGMSVLSHSPGSICADDNIAEVDGESVRIPATTTRSRRRPRQMAQMTGPTFTNCLPVYQLKTNDEPEDNESNHTGLTVISGSEVVSDPSLSVGIGFVQNCMAPSSSVLAEPEDTDVSMENLASDLAMTNHRLCSTSSNSTTENMFDTKLMISDQNLIPPKALLSSTNNCTEQPSLTDDLSILQDSENYFGERFSGAVTDKKEMSSHIARTNGTHETDGLDADENFEDEHTDHFMKDGNKLAKTAVFITENGGSGGDRAVSLLSSVPSSSVNDFLAVSSTDRAYDHVIMDEISLKSSLDSSGTDIDLNASFRQLYHALFECQAAGTLDSTLPSSPNGSPHSSNIPAVTEHGSALSTTTSAESDGTLVLVTSSGTPSSTCFTTRSKLPSATSMDCLPTDSSQNLAYLLHRSLQTATQFDWNSVNLEEYTDVATKLRAARMDPTSLTDLTASLENVFSRTTKPSATNDDLPSSVNTVGFKPVISSRRRCVAGSAGQCVTPVQFTALGNLANSRESNVLTTNFGDPSTVSRLRSSNIGSSAIQFIPFQPSSNLNSQSPVFTQAFVVPLVHTVFSQPSAFEPIHKTTTNVTTVFDSQATPRSMWDLTSNSGFGGNKHYTAVENSSTLGPSVAYAGQRFVSDPSAKIRPQTDAPWTSLTNSHIQQILNSSTAPSLTKTSNARDSLGFNTCIQEGTNGNLVSSYFTPVPTDSFTDSQLEAGSIISSVPSSTDPLFSTPHQPQQQVAGMTTTTTLIPQGLLNLLPLTSETDVTQCSPVAYSRMYSHGSSTLSHVGSPVILATESSQTVLTEKISNHHVLHTLAGNCVSNLAPHTSSAYHIPQDSQSSFSIIHDFIPNFSTKYPGGVVTVELEPGPETNGSTTPNPFNSALSTGPEEFNWDSIA</sequence>
<keyword evidence="3" id="KW-0804">Transcription</keyword>
<dbReference type="InterPro" id="IPR036388">
    <property type="entry name" value="WH-like_DNA-bd_sf"/>
</dbReference>
<dbReference type="PROSITE" id="PS00658">
    <property type="entry name" value="FORK_HEAD_2"/>
    <property type="match status" value="1"/>
</dbReference>
<dbReference type="PROSITE" id="PS50039">
    <property type="entry name" value="FORK_HEAD_3"/>
    <property type="match status" value="1"/>
</dbReference>
<name>A0AAV2TV76_CALDB</name>
<proteinExistence type="predicted"/>
<dbReference type="PANTHER" id="PTHR46078">
    <property type="entry name" value="FORKHEAD BOX PROTEIN J2 FAMILY MEMBER"/>
    <property type="match status" value="1"/>
</dbReference>
<evidence type="ECO:0000256" key="4">
    <source>
        <dbReference type="ARBA" id="ARBA00023242"/>
    </source>
</evidence>
<dbReference type="CDD" id="cd20024">
    <property type="entry name" value="FH_FOXJ2-like"/>
    <property type="match status" value="1"/>
</dbReference>